<comment type="subunit">
    <text evidence="8">Monomer.</text>
</comment>
<evidence type="ECO:0000259" key="9">
    <source>
        <dbReference type="Pfam" id="PF00275"/>
    </source>
</evidence>
<evidence type="ECO:0000313" key="10">
    <source>
        <dbReference type="EMBL" id="CUR53178.1"/>
    </source>
</evidence>
<feature type="binding site" evidence="8">
    <location>
        <position position="388"/>
    </location>
    <ligand>
        <name>phosphoenolpyruvate</name>
        <dbReference type="ChEBI" id="CHEBI:58702"/>
    </ligand>
</feature>
<dbReference type="GO" id="GO:0005737">
    <property type="term" value="C:cytoplasm"/>
    <property type="evidence" value="ECO:0007669"/>
    <property type="project" value="UniProtKB-SubCell"/>
</dbReference>
<feature type="binding site" evidence="8">
    <location>
        <position position="24"/>
    </location>
    <ligand>
        <name>3-phosphoshikimate</name>
        <dbReference type="ChEBI" id="CHEBI:145989"/>
    </ligand>
</feature>
<dbReference type="Proteomes" id="UP000243633">
    <property type="component" value="Chromosome 1"/>
</dbReference>
<dbReference type="PROSITE" id="PS00885">
    <property type="entry name" value="EPSP_SYNTHASE_2"/>
    <property type="match status" value="1"/>
</dbReference>
<dbReference type="SUPFAM" id="SSF55205">
    <property type="entry name" value="EPT/RTPC-like"/>
    <property type="match status" value="1"/>
</dbReference>
<feature type="binding site" evidence="8">
    <location>
        <position position="413"/>
    </location>
    <ligand>
        <name>phosphoenolpyruvate</name>
        <dbReference type="ChEBI" id="CHEBI:58702"/>
    </ligand>
</feature>
<keyword evidence="11" id="KW-1185">Reference proteome</keyword>
<dbReference type="Pfam" id="PF00275">
    <property type="entry name" value="EPSP_synthase"/>
    <property type="match status" value="1"/>
</dbReference>
<dbReference type="EC" id="2.5.1.19" evidence="8"/>
<comment type="similarity">
    <text evidence="2 8">Belongs to the EPSP synthase family.</text>
</comment>
<dbReference type="InterPro" id="IPR013792">
    <property type="entry name" value="RNA3'P_cycl/enolpyr_Trfase_a/b"/>
</dbReference>
<comment type="subcellular location">
    <subcellularLocation>
        <location evidence="8">Cytoplasm</location>
    </subcellularLocation>
</comment>
<dbReference type="PANTHER" id="PTHR21090">
    <property type="entry name" value="AROM/DEHYDROQUINATE SYNTHASE"/>
    <property type="match status" value="1"/>
</dbReference>
<evidence type="ECO:0000256" key="1">
    <source>
        <dbReference type="ARBA" id="ARBA00004811"/>
    </source>
</evidence>
<dbReference type="GO" id="GO:0003866">
    <property type="term" value="F:3-phosphoshikimate 1-carboxyvinyltransferase activity"/>
    <property type="evidence" value="ECO:0007669"/>
    <property type="project" value="UniProtKB-UniRule"/>
</dbReference>
<feature type="active site" description="Proton acceptor" evidence="8">
    <location>
        <position position="315"/>
    </location>
</feature>
<feature type="binding site" evidence="8">
    <location>
        <position position="172"/>
    </location>
    <ligand>
        <name>phosphoenolpyruvate</name>
        <dbReference type="ChEBI" id="CHEBI:58702"/>
    </ligand>
</feature>
<feature type="binding site" evidence="8">
    <location>
        <position position="171"/>
    </location>
    <ligand>
        <name>3-phosphoshikimate</name>
        <dbReference type="ChEBI" id="CHEBI:145989"/>
    </ligand>
</feature>
<feature type="binding site" evidence="8">
    <location>
        <position position="346"/>
    </location>
    <ligand>
        <name>phosphoenolpyruvate</name>
        <dbReference type="ChEBI" id="CHEBI:58702"/>
    </ligand>
</feature>
<dbReference type="InterPro" id="IPR036968">
    <property type="entry name" value="Enolpyruvate_Tfrase_sf"/>
</dbReference>
<dbReference type="CDD" id="cd01556">
    <property type="entry name" value="EPSP_synthase"/>
    <property type="match status" value="1"/>
</dbReference>
<feature type="binding site" evidence="8">
    <location>
        <position position="125"/>
    </location>
    <ligand>
        <name>phosphoenolpyruvate</name>
        <dbReference type="ChEBI" id="CHEBI:58702"/>
    </ligand>
</feature>
<proteinExistence type="inferred from homology"/>
<feature type="domain" description="Enolpyruvate transferase" evidence="9">
    <location>
        <begin position="12"/>
        <end position="422"/>
    </location>
</feature>
<organism evidence="10 11">
    <name type="scientific">Buchnera aphidicola subsp. Tuberolachnus salignus</name>
    <dbReference type="NCBI Taxonomy" id="98804"/>
    <lineage>
        <taxon>Bacteria</taxon>
        <taxon>Pseudomonadati</taxon>
        <taxon>Pseudomonadota</taxon>
        <taxon>Gammaproteobacteria</taxon>
        <taxon>Enterobacterales</taxon>
        <taxon>Erwiniaceae</taxon>
        <taxon>Buchnera</taxon>
    </lineage>
</organism>
<feature type="binding site" evidence="8">
    <location>
        <position position="172"/>
    </location>
    <ligand>
        <name>3-phosphoshikimate</name>
        <dbReference type="ChEBI" id="CHEBI:145989"/>
    </ligand>
</feature>
<dbReference type="EMBL" id="LN890285">
    <property type="protein sequence ID" value="CUR53178.1"/>
    <property type="molecule type" value="Genomic_DNA"/>
</dbReference>
<evidence type="ECO:0000256" key="4">
    <source>
        <dbReference type="ARBA" id="ARBA00022605"/>
    </source>
</evidence>
<dbReference type="GO" id="GO:0009423">
    <property type="term" value="P:chorismate biosynthetic process"/>
    <property type="evidence" value="ECO:0007669"/>
    <property type="project" value="UniProtKB-UniRule"/>
</dbReference>
<dbReference type="STRING" id="98804.BTSPAZIEG_0203"/>
<keyword evidence="4 8" id="KW-0028">Amino-acid biosynthesis</keyword>
<evidence type="ECO:0000256" key="3">
    <source>
        <dbReference type="ARBA" id="ARBA00022490"/>
    </source>
</evidence>
<feature type="binding site" evidence="8">
    <location>
        <position position="170"/>
    </location>
    <ligand>
        <name>3-phosphoshikimate</name>
        <dbReference type="ChEBI" id="CHEBI:145989"/>
    </ligand>
</feature>
<comment type="function">
    <text evidence="8">Catalyzes the transfer of the enolpyruvyl moiety of phosphoenolpyruvate (PEP) to the 5-hydroxyl of shikimate-3-phosphate (S3P) to produce enolpyruvyl shikimate-3-phosphate and inorganic phosphate.</text>
</comment>
<dbReference type="InterPro" id="IPR001986">
    <property type="entry name" value="Enolpyruvate_Tfrase_dom"/>
</dbReference>
<dbReference type="NCBIfam" id="TIGR01356">
    <property type="entry name" value="aroA"/>
    <property type="match status" value="1"/>
</dbReference>
<dbReference type="HAMAP" id="MF_00210">
    <property type="entry name" value="EPSP_synth"/>
    <property type="match status" value="1"/>
</dbReference>
<feature type="binding site" evidence="8">
    <location>
        <position position="28"/>
    </location>
    <ligand>
        <name>3-phosphoshikimate</name>
        <dbReference type="ChEBI" id="CHEBI:145989"/>
    </ligand>
</feature>
<gene>
    <name evidence="8 10" type="primary">aroA</name>
    <name evidence="10" type="ORF">BTSPAZIEG_0203</name>
</gene>
<accession>A0A160SX05</accession>
<feature type="binding site" evidence="8">
    <location>
        <position position="23"/>
    </location>
    <ligand>
        <name>phosphoenolpyruvate</name>
        <dbReference type="ChEBI" id="CHEBI:58702"/>
    </ligand>
</feature>
<dbReference type="InterPro" id="IPR006264">
    <property type="entry name" value="EPSP_synthase"/>
</dbReference>
<dbReference type="AlphaFoldDB" id="A0A160SX05"/>
<comment type="pathway">
    <text evidence="1 8">Metabolic intermediate biosynthesis; chorismate biosynthesis; chorismate from D-erythrose 4-phosphate and phosphoenolpyruvate: step 6/7.</text>
</comment>
<comment type="catalytic activity">
    <reaction evidence="7">
        <text>3-phosphoshikimate + phosphoenolpyruvate = 5-O-(1-carboxyvinyl)-3-phosphoshikimate + phosphate</text>
        <dbReference type="Rhea" id="RHEA:21256"/>
        <dbReference type="ChEBI" id="CHEBI:43474"/>
        <dbReference type="ChEBI" id="CHEBI:57701"/>
        <dbReference type="ChEBI" id="CHEBI:58702"/>
        <dbReference type="ChEBI" id="CHEBI:145989"/>
        <dbReference type="EC" id="2.5.1.19"/>
    </reaction>
    <physiologicalReaction direction="left-to-right" evidence="7">
        <dbReference type="Rhea" id="RHEA:21257"/>
    </physiologicalReaction>
</comment>
<keyword evidence="6 8" id="KW-0057">Aromatic amino acid biosynthesis</keyword>
<dbReference type="GO" id="GO:0008652">
    <property type="term" value="P:amino acid biosynthetic process"/>
    <property type="evidence" value="ECO:0007669"/>
    <property type="project" value="UniProtKB-KW"/>
</dbReference>
<keyword evidence="3 8" id="KW-0963">Cytoplasm</keyword>
<feature type="binding site" evidence="8">
    <location>
        <position position="338"/>
    </location>
    <ligand>
        <name>3-phosphoshikimate</name>
        <dbReference type="ChEBI" id="CHEBI:145989"/>
    </ligand>
</feature>
<dbReference type="PANTHER" id="PTHR21090:SF5">
    <property type="entry name" value="PENTAFUNCTIONAL AROM POLYPEPTIDE"/>
    <property type="match status" value="1"/>
</dbReference>
<name>A0A160SX05_BUCTT</name>
<feature type="binding site" evidence="8">
    <location>
        <position position="198"/>
    </location>
    <ligand>
        <name>3-phosphoshikimate</name>
        <dbReference type="ChEBI" id="CHEBI:145989"/>
    </ligand>
</feature>
<evidence type="ECO:0000256" key="6">
    <source>
        <dbReference type="ARBA" id="ARBA00023141"/>
    </source>
</evidence>
<protein>
    <recommendedName>
        <fullName evidence="8">3-phosphoshikimate 1-carboxyvinyltransferase</fullName>
        <ecNumber evidence="8">2.5.1.19</ecNumber>
    </recommendedName>
    <alternativeName>
        <fullName evidence="8">5-enolpyruvylshikimate-3-phosphate synthase</fullName>
        <shortName evidence="8">EPSP synthase</shortName>
        <shortName evidence="8">EPSPS</shortName>
    </alternativeName>
</protein>
<evidence type="ECO:0000256" key="5">
    <source>
        <dbReference type="ARBA" id="ARBA00022679"/>
    </source>
</evidence>
<keyword evidence="5 8" id="KW-0808">Transferase</keyword>
<evidence type="ECO:0000313" key="11">
    <source>
        <dbReference type="Proteomes" id="UP000243633"/>
    </source>
</evidence>
<feature type="binding site" evidence="8">
    <location>
        <position position="342"/>
    </location>
    <ligand>
        <name>3-phosphoshikimate</name>
        <dbReference type="ChEBI" id="CHEBI:145989"/>
    </ligand>
</feature>
<evidence type="ECO:0000256" key="8">
    <source>
        <dbReference type="HAMAP-Rule" id="MF_00210"/>
    </source>
</evidence>
<evidence type="ECO:0000256" key="2">
    <source>
        <dbReference type="ARBA" id="ARBA00009948"/>
    </source>
</evidence>
<dbReference type="Gene3D" id="3.65.10.10">
    <property type="entry name" value="Enolpyruvate transferase domain"/>
    <property type="match status" value="2"/>
</dbReference>
<dbReference type="RefSeq" id="WP_075472601.1">
    <property type="nucleotide sequence ID" value="NZ_LN890285.1"/>
</dbReference>
<feature type="binding site" evidence="8">
    <location>
        <position position="23"/>
    </location>
    <ligand>
        <name>3-phosphoshikimate</name>
        <dbReference type="ChEBI" id="CHEBI:145989"/>
    </ligand>
</feature>
<reference evidence="11" key="1">
    <citation type="submission" date="2015-10" db="EMBL/GenBank/DDBJ databases">
        <authorList>
            <person name="Manzano-Marin A."/>
            <person name="Manzano-Marin A."/>
        </authorList>
    </citation>
    <scope>NUCLEOTIDE SEQUENCE [LARGE SCALE GENOMIC DNA]</scope>
    <source>
        <strain evidence="11">BTs</strain>
    </source>
</reference>
<dbReference type="PIRSF" id="PIRSF000505">
    <property type="entry name" value="EPSPS"/>
    <property type="match status" value="1"/>
</dbReference>
<dbReference type="OrthoDB" id="9809920at2"/>
<dbReference type="FunFam" id="3.65.10.10:FF:000004">
    <property type="entry name" value="3-phosphoshikimate 1-carboxyvinyltransferase"/>
    <property type="match status" value="1"/>
</dbReference>
<sequence>MKKKLCIPITNFVSGKVSLPGSKSISNRVLLLSALSVGTTKLKNLLNSDDTQYMLLALKNLGISYTLKNHNTECKILGSFKNFQNIKNKKLFLGNAGTVMRPLVSVLSLGNNDLILTGNSRMQERPIKHLIDALCQGGANIEYCKKKNYPPIHIKGGFKGGKITIKGTISSQFLSSLLIMAPLAKFETNIFILGELVSKPYVDLTIHLIKKFGVNIKILKNYLHFQISGNQTYKTPKNYFIEGDASSATYFLAAAAIKGGSVEVEGLSKNSIQGDKNFYKVLKLMGAIIKWKNNSIICTRGFLKGIKIDLNHMPDAAMTVAILGLFSETDVYIKNIYNWRVKETDRLTAMSTELRKVGATVIEGKDFLHIFPPKKFISAVINTYNDHRIAMCFSLVSLSGVKIKILNPECVNKTFPKFFQNLSIIFKKKI</sequence>
<evidence type="ECO:0000256" key="7">
    <source>
        <dbReference type="ARBA" id="ARBA00044633"/>
    </source>
</evidence>
<dbReference type="FunFam" id="3.65.10.10:FF:000003">
    <property type="entry name" value="3-phosphoshikimate 1-carboxyvinyltransferase"/>
    <property type="match status" value="1"/>
</dbReference>
<feature type="binding site" evidence="8">
    <location>
        <position position="315"/>
    </location>
    <ligand>
        <name>3-phosphoshikimate</name>
        <dbReference type="ChEBI" id="CHEBI:145989"/>
    </ligand>
</feature>
<feature type="binding site" evidence="8">
    <location>
        <position position="97"/>
    </location>
    <ligand>
        <name>phosphoenolpyruvate</name>
        <dbReference type="ChEBI" id="CHEBI:58702"/>
    </ligand>
</feature>
<dbReference type="InterPro" id="IPR023193">
    <property type="entry name" value="EPSP_synthase_CS"/>
</dbReference>
<dbReference type="PATRIC" id="fig|98804.3.peg.193"/>
<dbReference type="GO" id="GO:0009073">
    <property type="term" value="P:aromatic amino acid family biosynthetic process"/>
    <property type="evidence" value="ECO:0007669"/>
    <property type="project" value="UniProtKB-KW"/>
</dbReference>
<dbReference type="UniPathway" id="UPA00053">
    <property type="reaction ID" value="UER00089"/>
</dbReference>
<dbReference type="PROSITE" id="PS00104">
    <property type="entry name" value="EPSP_SYNTHASE_1"/>
    <property type="match status" value="1"/>
</dbReference>